<protein>
    <submittedName>
        <fullName evidence="2">ABATE domain-containing protein</fullName>
    </submittedName>
</protein>
<evidence type="ECO:0000313" key="3">
    <source>
        <dbReference type="Proteomes" id="UP001501470"/>
    </source>
</evidence>
<dbReference type="Proteomes" id="UP001501470">
    <property type="component" value="Unassembled WGS sequence"/>
</dbReference>
<reference evidence="2 3" key="1">
    <citation type="journal article" date="2019" name="Int. J. Syst. Evol. Microbiol.">
        <title>The Global Catalogue of Microorganisms (GCM) 10K type strain sequencing project: providing services to taxonomists for standard genome sequencing and annotation.</title>
        <authorList>
            <consortium name="The Broad Institute Genomics Platform"/>
            <consortium name="The Broad Institute Genome Sequencing Center for Infectious Disease"/>
            <person name="Wu L."/>
            <person name="Ma J."/>
        </authorList>
    </citation>
    <scope>NUCLEOTIDE SEQUENCE [LARGE SCALE GENOMIC DNA]</scope>
    <source>
        <strain evidence="2 3">JCM 15933</strain>
    </source>
</reference>
<dbReference type="SUPFAM" id="SSF160904">
    <property type="entry name" value="Jann2411-like"/>
    <property type="match status" value="1"/>
</dbReference>
<dbReference type="InterPro" id="IPR010852">
    <property type="entry name" value="ABATE"/>
</dbReference>
<dbReference type="InterPro" id="IPR023286">
    <property type="entry name" value="ABATE_dom_sf"/>
</dbReference>
<feature type="domain" description="Zinc finger CGNR" evidence="1">
    <location>
        <begin position="160"/>
        <end position="199"/>
    </location>
</feature>
<evidence type="ECO:0000313" key="2">
    <source>
        <dbReference type="EMBL" id="GAA1524701.1"/>
    </source>
</evidence>
<name>A0ABN2ARY9_9ACTN</name>
<comment type="caution">
    <text evidence="2">The sequence shown here is derived from an EMBL/GenBank/DDBJ whole genome shotgun (WGS) entry which is preliminary data.</text>
</comment>
<dbReference type="PANTHER" id="PTHR35525">
    <property type="entry name" value="BLL6575 PROTEIN"/>
    <property type="match status" value="1"/>
</dbReference>
<dbReference type="Gene3D" id="1.10.3300.10">
    <property type="entry name" value="Jann2411-like domain"/>
    <property type="match status" value="1"/>
</dbReference>
<dbReference type="Pfam" id="PF07336">
    <property type="entry name" value="ABATE"/>
    <property type="match status" value="1"/>
</dbReference>
<dbReference type="EMBL" id="BAAAQD010000009">
    <property type="protein sequence ID" value="GAA1524701.1"/>
    <property type="molecule type" value="Genomic_DNA"/>
</dbReference>
<dbReference type="Pfam" id="PF11706">
    <property type="entry name" value="zf-CGNR"/>
    <property type="match status" value="1"/>
</dbReference>
<dbReference type="InterPro" id="IPR021005">
    <property type="entry name" value="Znf_CGNR"/>
</dbReference>
<accession>A0ABN2ARY9</accession>
<keyword evidence="3" id="KW-1185">Reference proteome</keyword>
<gene>
    <name evidence="2" type="ORF">GCM10009827_046620</name>
</gene>
<dbReference type="PANTHER" id="PTHR35525:SF3">
    <property type="entry name" value="BLL6575 PROTEIN"/>
    <property type="match status" value="1"/>
</dbReference>
<evidence type="ECO:0000259" key="1">
    <source>
        <dbReference type="Pfam" id="PF11706"/>
    </source>
</evidence>
<organism evidence="2 3">
    <name type="scientific">Dactylosporangium maewongense</name>
    <dbReference type="NCBI Taxonomy" id="634393"/>
    <lineage>
        <taxon>Bacteria</taxon>
        <taxon>Bacillati</taxon>
        <taxon>Actinomycetota</taxon>
        <taxon>Actinomycetes</taxon>
        <taxon>Micromonosporales</taxon>
        <taxon>Micromonosporaceae</taxon>
        <taxon>Dactylosporangium</taxon>
    </lineage>
</organism>
<proteinExistence type="predicted"/>
<sequence>MPVELMNTVRADRDGVHDTIADPAAAARWLREAPPNAADAARAGAGSGIPGVGVGIAGWEAVAELRDLRDALRVLAAAATGDDREPAGPSAGDLATAVTVVNRACARAPSWSELHWPDPDDKDGGPERAVRTAHAPALAAVAAIAEEAVALFAGPDRALLRACHAPGCVLYFIRNHPRREWCSDGCGNRARVARHYQRHHGGSKEDG</sequence>